<dbReference type="EMBL" id="CP000742">
    <property type="protein sequence ID" value="ABR54673.1"/>
    <property type="molecule type" value="Genomic_DNA"/>
</dbReference>
<accession>A6UQA1</accession>
<evidence type="ECO:0000256" key="1">
    <source>
        <dbReference type="SAM" id="Phobius"/>
    </source>
</evidence>
<dbReference type="STRING" id="406327.Mevan_0767"/>
<keyword evidence="1" id="KW-0472">Membrane</keyword>
<reference evidence="2" key="1">
    <citation type="submission" date="2007-06" db="EMBL/GenBank/DDBJ databases">
        <title>Complete sequence of Methanococcus vannielii SB.</title>
        <authorList>
            <consortium name="US DOE Joint Genome Institute"/>
            <person name="Copeland A."/>
            <person name="Lucas S."/>
            <person name="Lapidus A."/>
            <person name="Barry K."/>
            <person name="Glavina del Rio T."/>
            <person name="Dalin E."/>
            <person name="Tice H."/>
            <person name="Pitluck S."/>
            <person name="Chain P."/>
            <person name="Malfatti S."/>
            <person name="Shin M."/>
            <person name="Vergez L."/>
            <person name="Schmutz J."/>
            <person name="Larimer F."/>
            <person name="Land M."/>
            <person name="Hauser L."/>
            <person name="Kyrpides N."/>
            <person name="Anderson I."/>
            <person name="Sieprawska-Lupa M."/>
            <person name="Whitman W.B."/>
            <person name="Richardson P."/>
        </authorList>
    </citation>
    <scope>NUCLEOTIDE SEQUENCE [LARGE SCALE GENOMIC DNA]</scope>
    <source>
        <strain evidence="2">SB</strain>
    </source>
</reference>
<sequence>MSPEKKSGYFAMLIGILGYIGILYLNPKNDMVTYLSTAVFTPFIIYAVSIFLGPKSRREKIGQIPFRGW</sequence>
<evidence type="ECO:0000313" key="3">
    <source>
        <dbReference type="Proteomes" id="UP000001107"/>
    </source>
</evidence>
<dbReference type="AlphaFoldDB" id="A6UQA1"/>
<dbReference type="KEGG" id="mvn:Mevan_0767"/>
<evidence type="ECO:0000313" key="2">
    <source>
        <dbReference type="EMBL" id="ABR54673.1"/>
    </source>
</evidence>
<dbReference type="Proteomes" id="UP000001107">
    <property type="component" value="Chromosome"/>
</dbReference>
<dbReference type="OrthoDB" id="63751at2157"/>
<dbReference type="eggNOG" id="arCOG05034">
    <property type="taxonomic scope" value="Archaea"/>
</dbReference>
<proteinExistence type="predicted"/>
<organism evidence="2 3">
    <name type="scientific">Methanococcus vannielii (strain ATCC 35089 / DSM 1224 / JCM 13029 / OCM 148 / SB)</name>
    <dbReference type="NCBI Taxonomy" id="406327"/>
    <lineage>
        <taxon>Archaea</taxon>
        <taxon>Methanobacteriati</taxon>
        <taxon>Methanobacteriota</taxon>
        <taxon>Methanomada group</taxon>
        <taxon>Methanococci</taxon>
        <taxon>Methanococcales</taxon>
        <taxon>Methanococcaceae</taxon>
        <taxon>Methanococcus</taxon>
    </lineage>
</organism>
<protein>
    <submittedName>
        <fullName evidence="2">Uncharacterized protein</fullName>
    </submittedName>
</protein>
<keyword evidence="1" id="KW-1133">Transmembrane helix</keyword>
<feature type="transmembrane region" description="Helical" evidence="1">
    <location>
        <begin position="7"/>
        <end position="25"/>
    </location>
</feature>
<dbReference type="GeneID" id="5324647"/>
<gene>
    <name evidence="2" type="ordered locus">Mevan_0767</name>
</gene>
<feature type="transmembrane region" description="Helical" evidence="1">
    <location>
        <begin position="31"/>
        <end position="52"/>
    </location>
</feature>
<name>A6UQA1_METVS</name>
<keyword evidence="3" id="KW-1185">Reference proteome</keyword>
<keyword evidence="1" id="KW-0812">Transmembrane</keyword>
<dbReference type="HOGENOM" id="CLU_2784017_0_0_2"/>
<dbReference type="RefSeq" id="WP_011972575.1">
    <property type="nucleotide sequence ID" value="NC_009634.1"/>
</dbReference>